<dbReference type="AlphaFoldDB" id="A0A1Y1SBK9"/>
<reference evidence="1 2" key="1">
    <citation type="submission" date="2013-04" db="EMBL/GenBank/DDBJ databases">
        <title>Oceanococcus atlanticus 22II-S10r2 Genome Sequencing.</title>
        <authorList>
            <person name="Lai Q."/>
            <person name="Li G."/>
            <person name="Shao Z."/>
        </authorList>
    </citation>
    <scope>NUCLEOTIDE SEQUENCE [LARGE SCALE GENOMIC DNA]</scope>
    <source>
        <strain evidence="1 2">22II-S10r2</strain>
    </source>
</reference>
<evidence type="ECO:0008006" key="3">
    <source>
        <dbReference type="Google" id="ProtNLM"/>
    </source>
</evidence>
<proteinExistence type="predicted"/>
<dbReference type="Pfam" id="PF14345">
    <property type="entry name" value="GDYXXLXY"/>
    <property type="match status" value="1"/>
</dbReference>
<evidence type="ECO:0000313" key="2">
    <source>
        <dbReference type="Proteomes" id="UP000192342"/>
    </source>
</evidence>
<protein>
    <recommendedName>
        <fullName evidence="3">Membrane-anchored protein</fullName>
    </recommendedName>
</protein>
<dbReference type="STRING" id="1317117.ATO7_11638"/>
<dbReference type="Proteomes" id="UP000192342">
    <property type="component" value="Unassembled WGS sequence"/>
</dbReference>
<keyword evidence="2" id="KW-1185">Reference proteome</keyword>
<dbReference type="EMBL" id="AQQV01000003">
    <property type="protein sequence ID" value="ORE85943.1"/>
    <property type="molecule type" value="Genomic_DNA"/>
</dbReference>
<gene>
    <name evidence="1" type="ORF">ATO7_11638</name>
</gene>
<comment type="caution">
    <text evidence="1">The sequence shown here is derived from an EMBL/GenBank/DDBJ whole genome shotgun (WGS) entry which is preliminary data.</text>
</comment>
<organism evidence="1 2">
    <name type="scientific">Oceanococcus atlanticus</name>
    <dbReference type="NCBI Taxonomy" id="1317117"/>
    <lineage>
        <taxon>Bacteria</taxon>
        <taxon>Pseudomonadati</taxon>
        <taxon>Pseudomonadota</taxon>
        <taxon>Gammaproteobacteria</taxon>
        <taxon>Chromatiales</taxon>
        <taxon>Oceanococcaceae</taxon>
        <taxon>Oceanococcus</taxon>
    </lineage>
</organism>
<sequence length="163" mass="17927">MLLGLVLVLAVVNGRILQTERQLRDGELVYLQLAPVDPRSLMQGDYMALNFALANAIRRAGHSGSQVGGGANNGRVIVRLDAQGVARFVALDDGRELAAGQRTLRYRQRKGRVRFATDAYFFQEGTGARYEAARYGAFRVSQAGAMLLVGLHDEELQRIQPQP</sequence>
<name>A0A1Y1SBK9_9GAMM</name>
<accession>A0A1Y1SBK9</accession>
<evidence type="ECO:0000313" key="1">
    <source>
        <dbReference type="EMBL" id="ORE85943.1"/>
    </source>
</evidence>
<dbReference type="InterPro" id="IPR025833">
    <property type="entry name" value="GDYXXLXY"/>
</dbReference>